<accession>A0AAW1NZA2</accession>
<evidence type="ECO:0000256" key="1">
    <source>
        <dbReference type="SAM" id="SignalP"/>
    </source>
</evidence>
<sequence length="430" mass="44767">MRQPLAAALLPAAGAFLLCCSLFVPTVSCQPNGYFNVAPPGQAPAIVATGNNYSSTPSGEPAIILRTNAEFLVTSPSGFDPSAQLTFSNALRQVTSPYDFMSISIIAFQLSGNVANVTVRFVNFPNDGQHLSEVWRNIAQGVINNTLVAGMDYQLSTVNSSGAGNVTFVSAKGSSDPTQPQVSLDLNLTLSNAVPFNTETQQGLINALAHVTGSSGVSTNVTGFSTSGNSVTTQLQLVVYPDALPQLWLFLLNSTATELALAGVGNNIQLTLDGSTVTGEITPTPSPPVSPPPHIAPLSAPPPQAEAAPVANEAYIVLDMAMQIFGDKVVPFTAQVQYVVASSLAAVFSIIVGSGSVQLVSSAPAPEGATATLTANASGSRRLLESLPSAELEAFTQQLTQTLTVHPAVQSRHMQRRLLVWPLSVKGNLV</sequence>
<dbReference type="Proteomes" id="UP001465755">
    <property type="component" value="Unassembled WGS sequence"/>
</dbReference>
<comment type="caution">
    <text evidence="2">The sequence shown here is derived from an EMBL/GenBank/DDBJ whole genome shotgun (WGS) entry which is preliminary data.</text>
</comment>
<evidence type="ECO:0000313" key="2">
    <source>
        <dbReference type="EMBL" id="KAK9803133.1"/>
    </source>
</evidence>
<dbReference type="AlphaFoldDB" id="A0AAW1NZA2"/>
<organism evidence="2 3">
    <name type="scientific">Symbiochloris irregularis</name>
    <dbReference type="NCBI Taxonomy" id="706552"/>
    <lineage>
        <taxon>Eukaryota</taxon>
        <taxon>Viridiplantae</taxon>
        <taxon>Chlorophyta</taxon>
        <taxon>core chlorophytes</taxon>
        <taxon>Trebouxiophyceae</taxon>
        <taxon>Trebouxiales</taxon>
        <taxon>Trebouxiaceae</taxon>
        <taxon>Symbiochloris</taxon>
    </lineage>
</organism>
<keyword evidence="3" id="KW-1185">Reference proteome</keyword>
<proteinExistence type="predicted"/>
<keyword evidence="1" id="KW-0732">Signal</keyword>
<feature type="signal peptide" evidence="1">
    <location>
        <begin position="1"/>
        <end position="29"/>
    </location>
</feature>
<protein>
    <submittedName>
        <fullName evidence="2">Uncharacterized protein</fullName>
    </submittedName>
</protein>
<name>A0AAW1NZA2_9CHLO</name>
<feature type="chain" id="PRO_5043912304" evidence="1">
    <location>
        <begin position="30"/>
        <end position="430"/>
    </location>
</feature>
<dbReference type="EMBL" id="JALJOQ010000062">
    <property type="protein sequence ID" value="KAK9803133.1"/>
    <property type="molecule type" value="Genomic_DNA"/>
</dbReference>
<gene>
    <name evidence="2" type="ORF">WJX73_009703</name>
</gene>
<evidence type="ECO:0000313" key="3">
    <source>
        <dbReference type="Proteomes" id="UP001465755"/>
    </source>
</evidence>
<reference evidence="2 3" key="1">
    <citation type="journal article" date="2024" name="Nat. Commun.">
        <title>Phylogenomics reveals the evolutionary origins of lichenization in chlorophyte algae.</title>
        <authorList>
            <person name="Puginier C."/>
            <person name="Libourel C."/>
            <person name="Otte J."/>
            <person name="Skaloud P."/>
            <person name="Haon M."/>
            <person name="Grisel S."/>
            <person name="Petersen M."/>
            <person name="Berrin J.G."/>
            <person name="Delaux P.M."/>
            <person name="Dal Grande F."/>
            <person name="Keller J."/>
        </authorList>
    </citation>
    <scope>NUCLEOTIDE SEQUENCE [LARGE SCALE GENOMIC DNA]</scope>
    <source>
        <strain evidence="2 3">SAG 2036</strain>
    </source>
</reference>